<protein>
    <submittedName>
        <fullName evidence="2">Uncharacterized protein</fullName>
    </submittedName>
</protein>
<evidence type="ECO:0000256" key="1">
    <source>
        <dbReference type="SAM" id="SignalP"/>
    </source>
</evidence>
<keyword evidence="3" id="KW-1185">Reference proteome</keyword>
<gene>
    <name evidence="2" type="ORF">J7I42_26915</name>
</gene>
<dbReference type="RefSeq" id="WP_209142037.1">
    <property type="nucleotide sequence ID" value="NZ_JAGHKO010000011.1"/>
</dbReference>
<comment type="caution">
    <text evidence="2">The sequence shown here is derived from an EMBL/GenBank/DDBJ whole genome shotgun (WGS) entry which is preliminary data.</text>
</comment>
<dbReference type="Proteomes" id="UP000677244">
    <property type="component" value="Unassembled WGS sequence"/>
</dbReference>
<proteinExistence type="predicted"/>
<sequence length="133" mass="14826">MKTSKYTIALFTLITLTVGFSTVTLANEEPKTAAVTELKFIGNLNNSPVFELSLINADEDEIVVTFRDEAGNIVYTNKFKGSGINKKFLLKSDGFEEQALNVTVKSFKNNTTEVYSINKNQTYVEQTVVNKVK</sequence>
<feature type="chain" id="PRO_5046581639" evidence="1">
    <location>
        <begin position="27"/>
        <end position="133"/>
    </location>
</feature>
<organism evidence="2 3">
    <name type="scientific">Niastella soli</name>
    <dbReference type="NCBI Taxonomy" id="2821487"/>
    <lineage>
        <taxon>Bacteria</taxon>
        <taxon>Pseudomonadati</taxon>
        <taxon>Bacteroidota</taxon>
        <taxon>Chitinophagia</taxon>
        <taxon>Chitinophagales</taxon>
        <taxon>Chitinophagaceae</taxon>
        <taxon>Niastella</taxon>
    </lineage>
</organism>
<accession>A0ABS3Z1A3</accession>
<feature type="signal peptide" evidence="1">
    <location>
        <begin position="1"/>
        <end position="26"/>
    </location>
</feature>
<reference evidence="2 3" key="1">
    <citation type="submission" date="2021-03" db="EMBL/GenBank/DDBJ databases">
        <title>Assistant Professor.</title>
        <authorList>
            <person name="Huq M.A."/>
        </authorList>
    </citation>
    <scope>NUCLEOTIDE SEQUENCE [LARGE SCALE GENOMIC DNA]</scope>
    <source>
        <strain evidence="2 3">MAH-29</strain>
    </source>
</reference>
<keyword evidence="1" id="KW-0732">Signal</keyword>
<name>A0ABS3Z1A3_9BACT</name>
<evidence type="ECO:0000313" key="2">
    <source>
        <dbReference type="EMBL" id="MBO9203946.1"/>
    </source>
</evidence>
<dbReference type="EMBL" id="JAGHKO010000011">
    <property type="protein sequence ID" value="MBO9203946.1"/>
    <property type="molecule type" value="Genomic_DNA"/>
</dbReference>
<evidence type="ECO:0000313" key="3">
    <source>
        <dbReference type="Proteomes" id="UP000677244"/>
    </source>
</evidence>